<evidence type="ECO:0008006" key="4">
    <source>
        <dbReference type="Google" id="ProtNLM"/>
    </source>
</evidence>
<evidence type="ECO:0000313" key="2">
    <source>
        <dbReference type="EMBL" id="NKY27363.1"/>
    </source>
</evidence>
<comment type="caution">
    <text evidence="2">The sequence shown here is derived from an EMBL/GenBank/DDBJ whole genome shotgun (WGS) entry which is preliminary data.</text>
</comment>
<keyword evidence="1" id="KW-1133">Transmembrane helix</keyword>
<keyword evidence="1" id="KW-0812">Transmembrane</keyword>
<dbReference type="AlphaFoldDB" id="A0A7X6L3Z6"/>
<gene>
    <name evidence="2" type="ORF">HGB38_14165</name>
</gene>
<sequence length="149" mass="15545">MTEQQPTPGEDEIIRVDQTDKRSAAPFIAAAVVAAIVLIAIVLGGVLSPAEKNVTEADRIAAAVRNFVDGSNRSDAVPPPGTACQGFDATRSPLAGQDGAGKPVEITKIDSPIMDGDRGKATVTTKVDGQERTSTWNLTRSGGKWLVCT</sequence>
<feature type="transmembrane region" description="Helical" evidence="1">
    <location>
        <begin position="24"/>
        <end position="47"/>
    </location>
</feature>
<keyword evidence="1" id="KW-0472">Membrane</keyword>
<accession>A0A7X6L3Z6</accession>
<name>A0A7X6L3Z6_9NOCA</name>
<dbReference type="EMBL" id="JAAXOS010000006">
    <property type="protein sequence ID" value="NKY27363.1"/>
    <property type="molecule type" value="Genomic_DNA"/>
</dbReference>
<organism evidence="2 3">
    <name type="scientific">Nocardia gamkensis</name>
    <dbReference type="NCBI Taxonomy" id="352869"/>
    <lineage>
        <taxon>Bacteria</taxon>
        <taxon>Bacillati</taxon>
        <taxon>Actinomycetota</taxon>
        <taxon>Actinomycetes</taxon>
        <taxon>Mycobacteriales</taxon>
        <taxon>Nocardiaceae</taxon>
        <taxon>Nocardia</taxon>
    </lineage>
</organism>
<proteinExistence type="predicted"/>
<protein>
    <recommendedName>
        <fullName evidence="4">DUF4878 domain-containing protein</fullName>
    </recommendedName>
</protein>
<reference evidence="2 3" key="1">
    <citation type="submission" date="2020-04" db="EMBL/GenBank/DDBJ databases">
        <title>MicrobeNet Type strains.</title>
        <authorList>
            <person name="Nicholson A.C."/>
        </authorList>
    </citation>
    <scope>NUCLEOTIDE SEQUENCE [LARGE SCALE GENOMIC DNA]</scope>
    <source>
        <strain evidence="2 3">DSM 44956</strain>
    </source>
</reference>
<evidence type="ECO:0000313" key="3">
    <source>
        <dbReference type="Proteomes" id="UP000540698"/>
    </source>
</evidence>
<keyword evidence="3" id="KW-1185">Reference proteome</keyword>
<dbReference type="Proteomes" id="UP000540698">
    <property type="component" value="Unassembled WGS sequence"/>
</dbReference>
<dbReference type="RefSeq" id="WP_062967841.1">
    <property type="nucleotide sequence ID" value="NZ_JAAXOS010000006.1"/>
</dbReference>
<evidence type="ECO:0000256" key="1">
    <source>
        <dbReference type="SAM" id="Phobius"/>
    </source>
</evidence>